<proteinExistence type="predicted"/>
<evidence type="ECO:0000256" key="1">
    <source>
        <dbReference type="SAM" id="MobiDB-lite"/>
    </source>
</evidence>
<organism evidence="3 4">
    <name type="scientific">Urochloa decumbens</name>
    <dbReference type="NCBI Taxonomy" id="240449"/>
    <lineage>
        <taxon>Eukaryota</taxon>
        <taxon>Viridiplantae</taxon>
        <taxon>Streptophyta</taxon>
        <taxon>Embryophyta</taxon>
        <taxon>Tracheophyta</taxon>
        <taxon>Spermatophyta</taxon>
        <taxon>Magnoliopsida</taxon>
        <taxon>Liliopsida</taxon>
        <taxon>Poales</taxon>
        <taxon>Poaceae</taxon>
        <taxon>PACMAD clade</taxon>
        <taxon>Panicoideae</taxon>
        <taxon>Panicodae</taxon>
        <taxon>Paniceae</taxon>
        <taxon>Melinidinae</taxon>
        <taxon>Urochloa</taxon>
    </lineage>
</organism>
<evidence type="ECO:0000313" key="4">
    <source>
        <dbReference type="Proteomes" id="UP001497457"/>
    </source>
</evidence>
<dbReference type="Proteomes" id="UP001497457">
    <property type="component" value="Chromosome 16b"/>
</dbReference>
<dbReference type="EMBL" id="OZ075126">
    <property type="protein sequence ID" value="CAL4944663.1"/>
    <property type="molecule type" value="Genomic_DNA"/>
</dbReference>
<dbReference type="Pfam" id="PF24523">
    <property type="entry name" value="DUF7595"/>
    <property type="match status" value="1"/>
</dbReference>
<dbReference type="PANTHER" id="PTHR35828">
    <property type="entry name" value="OS08G0203800 PROTEIN-RELATED"/>
    <property type="match status" value="1"/>
</dbReference>
<feature type="compositionally biased region" description="Pro residues" evidence="1">
    <location>
        <begin position="34"/>
        <end position="46"/>
    </location>
</feature>
<protein>
    <recommendedName>
        <fullName evidence="2">DUF7595 domain-containing protein</fullName>
    </recommendedName>
</protein>
<dbReference type="InterPro" id="IPR056016">
    <property type="entry name" value="DUF7595"/>
</dbReference>
<keyword evidence="4" id="KW-1185">Reference proteome</keyword>
<sequence>MDSNNHPAASSSTKRRRLNRYGLDPEDMEEEDPPSPTTPPPPPPPQTGQHLPLDLQLEVVARSDAAAAIVRFAATSKPLRQAMLGPGFRPRSRVGLIAAVHAGYDPALLLGAPYAPSADDDYLVRASWRLRFDTGQLRSFELASSRGGLLVLWRHEAGAHPELRVCNTFTGHVTSLPYADEEDGKLGNPCIYRPALLAVDDAGRSFELLVMDGCLRACVYSFKDGSGRWGAKRLVKPPPEHNSWCFVKQLMHTSPAVVGRTVYWICSSTAGSLFILAVHADEAQAMAIEPPPLGGYLGLAGSSMGSCTLATTAEGKLGMFVPETEVISMWTLSDEGWSRDVVISKYEINKQVMPGMDANRMICWCVGVIERSRTLIFWMEKVGLIQLNLGTMKANVLPWGGDEHDIAGVFFHEIDMASLL</sequence>
<feature type="domain" description="DUF7595" evidence="2">
    <location>
        <begin position="129"/>
        <end position="420"/>
    </location>
</feature>
<feature type="compositionally biased region" description="Polar residues" evidence="1">
    <location>
        <begin position="1"/>
        <end position="12"/>
    </location>
</feature>
<evidence type="ECO:0000313" key="3">
    <source>
        <dbReference type="EMBL" id="CAL4944663.1"/>
    </source>
</evidence>
<feature type="compositionally biased region" description="Acidic residues" evidence="1">
    <location>
        <begin position="24"/>
        <end position="33"/>
    </location>
</feature>
<dbReference type="PANTHER" id="PTHR35828:SF28">
    <property type="entry name" value="F-BOX DOMAIN CONTAINING PROTEIN"/>
    <property type="match status" value="1"/>
</dbReference>
<reference evidence="3 4" key="2">
    <citation type="submission" date="2024-10" db="EMBL/GenBank/DDBJ databases">
        <authorList>
            <person name="Ryan C."/>
        </authorList>
    </citation>
    <scope>NUCLEOTIDE SEQUENCE [LARGE SCALE GENOMIC DNA]</scope>
</reference>
<feature type="region of interest" description="Disordered" evidence="1">
    <location>
        <begin position="1"/>
        <end position="50"/>
    </location>
</feature>
<reference evidence="4" key="1">
    <citation type="submission" date="2024-06" db="EMBL/GenBank/DDBJ databases">
        <authorList>
            <person name="Ryan C."/>
        </authorList>
    </citation>
    <scope>NUCLEOTIDE SEQUENCE [LARGE SCALE GENOMIC DNA]</scope>
</reference>
<accession>A0ABC8YMX3</accession>
<dbReference type="AlphaFoldDB" id="A0ABC8YMX3"/>
<gene>
    <name evidence="3" type="ORF">URODEC1_LOCUS34966</name>
</gene>
<name>A0ABC8YMX3_9POAL</name>
<evidence type="ECO:0000259" key="2">
    <source>
        <dbReference type="Pfam" id="PF24523"/>
    </source>
</evidence>